<evidence type="ECO:0000313" key="4">
    <source>
        <dbReference type="Proteomes" id="UP000439965"/>
    </source>
</evidence>
<accession>A0A4V0DAG6</accession>
<gene>
    <name evidence="3" type="ORF">GTI89_12095</name>
    <name evidence="2" type="ORF">P7E30_14105</name>
</gene>
<dbReference type="PANTHER" id="PTHR33744:SF15">
    <property type="entry name" value="CARBOHYDRATE DIACID REGULATOR"/>
    <property type="match status" value="1"/>
</dbReference>
<evidence type="ECO:0000259" key="1">
    <source>
        <dbReference type="Pfam" id="PF13556"/>
    </source>
</evidence>
<feature type="domain" description="PucR C-terminal helix-turn-helix" evidence="1">
    <location>
        <begin position="291"/>
        <end position="331"/>
    </location>
</feature>
<dbReference type="InterPro" id="IPR051448">
    <property type="entry name" value="CdaR-like_regulators"/>
</dbReference>
<dbReference type="InterPro" id="IPR009057">
    <property type="entry name" value="Homeodomain-like_sf"/>
</dbReference>
<name>A0A4V0DAG6_ENTGA</name>
<dbReference type="AlphaFoldDB" id="A0A4V0DAG6"/>
<dbReference type="InterPro" id="IPR025736">
    <property type="entry name" value="PucR_C-HTH_dom"/>
</dbReference>
<dbReference type="Gene3D" id="1.10.10.2840">
    <property type="entry name" value="PucR C-terminal helix-turn-helix domain"/>
    <property type="match status" value="1"/>
</dbReference>
<organism evidence="3 4">
    <name type="scientific">Enterococcus gallinarum</name>
    <dbReference type="NCBI Taxonomy" id="1353"/>
    <lineage>
        <taxon>Bacteria</taxon>
        <taxon>Bacillati</taxon>
        <taxon>Bacillota</taxon>
        <taxon>Bacilli</taxon>
        <taxon>Lactobacillales</taxon>
        <taxon>Enterococcaceae</taxon>
        <taxon>Enterococcus</taxon>
    </lineage>
</organism>
<dbReference type="Pfam" id="PF13556">
    <property type="entry name" value="HTH_30"/>
    <property type="match status" value="1"/>
</dbReference>
<evidence type="ECO:0000313" key="3">
    <source>
        <dbReference type="EMBL" id="MXS26800.1"/>
    </source>
</evidence>
<dbReference type="InterPro" id="IPR042070">
    <property type="entry name" value="PucR_C-HTH_sf"/>
</dbReference>
<dbReference type="Proteomes" id="UP000439965">
    <property type="component" value="Unassembled WGS sequence"/>
</dbReference>
<dbReference type="Proteomes" id="UP001183682">
    <property type="component" value="Unassembled WGS sequence"/>
</dbReference>
<reference evidence="2" key="2">
    <citation type="submission" date="2023-03" db="EMBL/GenBank/DDBJ databases">
        <authorList>
            <person name="Shen W."/>
            <person name="Cai J."/>
        </authorList>
    </citation>
    <scope>NUCLEOTIDE SEQUENCE</scope>
    <source>
        <strain evidence="2">K69-2</strain>
    </source>
</reference>
<dbReference type="RefSeq" id="WP_003128888.1">
    <property type="nucleotide sequence ID" value="NZ_BSYC01000001.1"/>
</dbReference>
<sequence>MNLEQIFKEFIFVVQENPKYTIGLIDNYGKVISSSDKRKNGTLIDLSQQGKDDHFYKIAVEEKDYGYLWVNGQDDSLSIVANLLSESLKTRIIYEMNQEAARQSLSLEEQLIKALIAKRNFSIDEVLRLVQELHIDGTKPRVAIRIVKGTAFDVQEVTNLKYKINEDETIYSLMADNEIIMFKVIPKNLMELTVKDYLNSFIRDLQEWGLSDCYFYVGSVQNKLRLFQSSYQHTYWLKRNFAMEGQKIYHFWDYVLNYLANRVPHQEVTNLFDYFNGGINKIDTAELISIARHLYTNDYNLTQTAESLFLHKNTLVYKIKRFEELFHIDIRGSFQGKIQFYLLANYLSDNDKREQAGEIYE</sequence>
<dbReference type="EMBL" id="JARPZN010000012">
    <property type="protein sequence ID" value="MDT2691305.1"/>
    <property type="molecule type" value="Genomic_DNA"/>
</dbReference>
<dbReference type="EMBL" id="WVTI01000011">
    <property type="protein sequence ID" value="MXS26800.1"/>
    <property type="molecule type" value="Genomic_DNA"/>
</dbReference>
<protein>
    <submittedName>
        <fullName evidence="2">Helix-turn-helix domain-containing protein</fullName>
    </submittedName>
    <submittedName>
        <fullName evidence="3">PucR family transcriptional regulator</fullName>
    </submittedName>
</protein>
<proteinExistence type="predicted"/>
<evidence type="ECO:0000313" key="2">
    <source>
        <dbReference type="EMBL" id="MDT2691305.1"/>
    </source>
</evidence>
<comment type="caution">
    <text evidence="3">The sequence shown here is derived from an EMBL/GenBank/DDBJ whole genome shotgun (WGS) entry which is preliminary data.</text>
</comment>
<dbReference type="PANTHER" id="PTHR33744">
    <property type="entry name" value="CARBOHYDRATE DIACID REGULATOR"/>
    <property type="match status" value="1"/>
</dbReference>
<dbReference type="GeneID" id="93222762"/>
<dbReference type="SUPFAM" id="SSF46689">
    <property type="entry name" value="Homeodomain-like"/>
    <property type="match status" value="1"/>
</dbReference>
<reference evidence="3 4" key="1">
    <citation type="submission" date="2019-04" db="EMBL/GenBank/DDBJ databases">
        <title>Step-wise assembly of the neonatal virome modulated by breast feeding.</title>
        <authorList>
            <person name="Liang G."/>
            <person name="Bushman F."/>
        </authorList>
    </citation>
    <scope>NUCLEOTIDE SEQUENCE [LARGE SCALE GENOMIC DNA]</scope>
    <source>
        <strain evidence="3 4">E3404</strain>
    </source>
</reference>